<gene>
    <name evidence="4" type="ORF">PUMCH_003804</name>
</gene>
<keyword evidence="5" id="KW-1185">Reference proteome</keyword>
<dbReference type="PRINTS" id="PR00625">
    <property type="entry name" value="JDOMAIN"/>
</dbReference>
<keyword evidence="2" id="KW-1133">Transmembrane helix</keyword>
<dbReference type="SUPFAM" id="SSF81296">
    <property type="entry name" value="E set domains"/>
    <property type="match status" value="1"/>
</dbReference>
<dbReference type="PROSITE" id="PS50076">
    <property type="entry name" value="DNAJ_2"/>
    <property type="match status" value="1"/>
</dbReference>
<dbReference type="GO" id="GO:0031207">
    <property type="term" value="C:Sec62/Sec63 complex"/>
    <property type="evidence" value="ECO:0007669"/>
    <property type="project" value="TreeGrafter"/>
</dbReference>
<dbReference type="Gene3D" id="1.10.287.110">
    <property type="entry name" value="DnaJ domain"/>
    <property type="match status" value="1"/>
</dbReference>
<evidence type="ECO:0000313" key="5">
    <source>
        <dbReference type="Proteomes" id="UP001338582"/>
    </source>
</evidence>
<evidence type="ECO:0000313" key="4">
    <source>
        <dbReference type="EMBL" id="WPK26450.1"/>
    </source>
</evidence>
<dbReference type="GeneID" id="88174867"/>
<dbReference type="InterPro" id="IPR001623">
    <property type="entry name" value="DnaJ_domain"/>
</dbReference>
<dbReference type="GO" id="GO:0006614">
    <property type="term" value="P:SRP-dependent cotranslational protein targeting to membrane"/>
    <property type="evidence" value="ECO:0007669"/>
    <property type="project" value="TreeGrafter"/>
</dbReference>
<dbReference type="GO" id="GO:0008320">
    <property type="term" value="F:protein transmembrane transporter activity"/>
    <property type="evidence" value="ECO:0007669"/>
    <property type="project" value="TreeGrafter"/>
</dbReference>
<dbReference type="InterPro" id="IPR036869">
    <property type="entry name" value="J_dom_sf"/>
</dbReference>
<dbReference type="InterPro" id="IPR035892">
    <property type="entry name" value="C2_domain_sf"/>
</dbReference>
<accession>A0AAX4HD42</accession>
<dbReference type="InterPro" id="IPR014756">
    <property type="entry name" value="Ig_E-set"/>
</dbReference>
<dbReference type="SUPFAM" id="SSF46565">
    <property type="entry name" value="Chaperone J-domain"/>
    <property type="match status" value="1"/>
</dbReference>
<dbReference type="KEGG" id="asau:88174867"/>
<dbReference type="RefSeq" id="XP_062878831.1">
    <property type="nucleotide sequence ID" value="XM_063022761.1"/>
</dbReference>
<proteinExistence type="predicted"/>
<feature type="transmembrane region" description="Helical" evidence="2">
    <location>
        <begin position="78"/>
        <end position="98"/>
    </location>
</feature>
<dbReference type="Proteomes" id="UP001338582">
    <property type="component" value="Chromosome 4"/>
</dbReference>
<feature type="domain" description="J" evidence="3">
    <location>
        <begin position="111"/>
        <end position="182"/>
    </location>
</feature>
<organism evidence="4 5">
    <name type="scientific">Australozyma saopauloensis</name>
    <dbReference type="NCBI Taxonomy" id="291208"/>
    <lineage>
        <taxon>Eukaryota</taxon>
        <taxon>Fungi</taxon>
        <taxon>Dikarya</taxon>
        <taxon>Ascomycota</taxon>
        <taxon>Saccharomycotina</taxon>
        <taxon>Pichiomycetes</taxon>
        <taxon>Metschnikowiaceae</taxon>
        <taxon>Australozyma</taxon>
    </lineage>
</organism>
<dbReference type="PANTHER" id="PTHR24075">
    <property type="entry name" value="SEC63 DOMAIN-CONTAINING"/>
    <property type="match status" value="1"/>
</dbReference>
<evidence type="ECO:0000256" key="1">
    <source>
        <dbReference type="SAM" id="MobiDB-lite"/>
    </source>
</evidence>
<feature type="transmembrane region" description="Helical" evidence="2">
    <location>
        <begin position="14"/>
        <end position="35"/>
    </location>
</feature>
<dbReference type="GO" id="GO:0003723">
    <property type="term" value="F:RNA binding"/>
    <property type="evidence" value="ECO:0007669"/>
    <property type="project" value="TreeGrafter"/>
</dbReference>
<keyword evidence="2" id="KW-0472">Membrane</keyword>
<dbReference type="SMART" id="SM00271">
    <property type="entry name" value="DnaJ"/>
    <property type="match status" value="1"/>
</dbReference>
<feature type="transmembrane region" description="Helical" evidence="2">
    <location>
        <begin position="208"/>
        <end position="229"/>
    </location>
</feature>
<dbReference type="CDD" id="cd06257">
    <property type="entry name" value="DnaJ"/>
    <property type="match status" value="1"/>
</dbReference>
<dbReference type="EMBL" id="CP138897">
    <property type="protein sequence ID" value="WPK26450.1"/>
    <property type="molecule type" value="Genomic_DNA"/>
</dbReference>
<feature type="compositionally biased region" description="Acidic residues" evidence="1">
    <location>
        <begin position="600"/>
        <end position="620"/>
    </location>
</feature>
<dbReference type="PANTHER" id="PTHR24075:SF0">
    <property type="entry name" value="TRANSLOCATION PROTEIN SEC63 HOMOLOG"/>
    <property type="match status" value="1"/>
</dbReference>
<sequence length="663" mass="73741">MASEYKYDEGSDTWPYFVLALLVFFMVPITARWFLRAISSGSSSKAVEGSIPYNHESLQLANSTQIDKVRAQKRAGRVFNRSLVIVVLGWALAAYIWITYAKEVSLTGFFDPYTILDIPYTASEKDIKSRYRKLSLVYHPDKIGKDLTDKVKEEMEAAFIQINLAYKALTDEVTKRNLELYGHPDGQQEVTHGVAIPKFLVEGRYSQLMILLYFVLIGVILPFVVGNWWSNVKATTKRGIHVDTAASFVRRLADKNPAVVYTPYTVLDWILESAEVTALRGDKSVQEIKDLVLSYFKRESTGSDEELTLRVVSELLPLLTGFIEIATVFKVPDVILAAFDLQKAVHQACTPLGKHRELLQLPYVDAKVVEAQSVKKLGKLLTLSDEEAGKVLGISDSKKLKIALDVAKNIPFIRVLDASFKVPGEDYISPNASAHLVVKFLIKSAALKSCPEIDDLRFTEEETIEDLKNPLRSNDLPPQLPAAYAPYFPGLVSNSWEGFIANQSDNKFIEGTESALLRNVELTNLKLTQKEWIEGKEHVVAISTFKVKLPAPVPPTVGDFHFRLFLKNNAYFGTDVDIPVDMEVKAVPIDQEAVKKAAGLDEDDSDSDSDLDISDPEEDSIAGALAALRGQGVKKSSEADDDESDNESVFTDINTDTEDEGED</sequence>
<dbReference type="SUPFAM" id="SSF158702">
    <property type="entry name" value="Sec63 N-terminal domain-like"/>
    <property type="match status" value="1"/>
</dbReference>
<dbReference type="Pfam" id="PF00226">
    <property type="entry name" value="DnaJ"/>
    <property type="match status" value="1"/>
</dbReference>
<dbReference type="GO" id="GO:0006620">
    <property type="term" value="P:post-translational protein targeting to endoplasmic reticulum membrane"/>
    <property type="evidence" value="ECO:0007669"/>
    <property type="project" value="TreeGrafter"/>
</dbReference>
<feature type="region of interest" description="Disordered" evidence="1">
    <location>
        <begin position="595"/>
        <end position="663"/>
    </location>
</feature>
<name>A0AAX4HD42_9ASCO</name>
<protein>
    <recommendedName>
        <fullName evidence="3">J domain-containing protein</fullName>
    </recommendedName>
</protein>
<dbReference type="Gene3D" id="2.60.40.150">
    <property type="entry name" value="C2 domain"/>
    <property type="match status" value="1"/>
</dbReference>
<evidence type="ECO:0000259" key="3">
    <source>
        <dbReference type="PROSITE" id="PS50076"/>
    </source>
</evidence>
<evidence type="ECO:0000256" key="2">
    <source>
        <dbReference type="SAM" id="Phobius"/>
    </source>
</evidence>
<reference evidence="4 5" key="1">
    <citation type="submission" date="2023-10" db="EMBL/GenBank/DDBJ databases">
        <title>Draft Genome Sequence of Candida saopaulonensis from a very Premature Infant with Sepsis.</title>
        <authorList>
            <person name="Ning Y."/>
            <person name="Dai R."/>
            <person name="Xiao M."/>
            <person name="Xu Y."/>
            <person name="Yan Q."/>
            <person name="Zhang L."/>
        </authorList>
    </citation>
    <scope>NUCLEOTIDE SEQUENCE [LARGE SCALE GENOMIC DNA]</scope>
    <source>
        <strain evidence="4 5">19XY460</strain>
    </source>
</reference>
<dbReference type="AlphaFoldDB" id="A0AAX4HD42"/>
<keyword evidence="2" id="KW-0812">Transmembrane</keyword>